<reference evidence="2" key="1">
    <citation type="submission" date="2023-06" db="EMBL/GenBank/DDBJ databases">
        <authorList>
            <person name="Kurt Z."/>
        </authorList>
    </citation>
    <scope>NUCLEOTIDE SEQUENCE</scope>
</reference>
<proteinExistence type="predicted"/>
<name>A0AA86TLI2_9EUKA</name>
<reference evidence="3 4" key="2">
    <citation type="submission" date="2024-07" db="EMBL/GenBank/DDBJ databases">
        <authorList>
            <person name="Akdeniz Z."/>
        </authorList>
    </citation>
    <scope>NUCLEOTIDE SEQUENCE [LARGE SCALE GENOMIC DNA]</scope>
</reference>
<dbReference type="EMBL" id="CATOUU010000205">
    <property type="protein sequence ID" value="CAI9920921.1"/>
    <property type="molecule type" value="Genomic_DNA"/>
</dbReference>
<organism evidence="2">
    <name type="scientific">Hexamita inflata</name>
    <dbReference type="NCBI Taxonomy" id="28002"/>
    <lineage>
        <taxon>Eukaryota</taxon>
        <taxon>Metamonada</taxon>
        <taxon>Diplomonadida</taxon>
        <taxon>Hexamitidae</taxon>
        <taxon>Hexamitinae</taxon>
        <taxon>Hexamita</taxon>
    </lineage>
</organism>
<keyword evidence="1" id="KW-1133">Transmembrane helix</keyword>
<protein>
    <submittedName>
        <fullName evidence="3">Hypothetical_protein</fullName>
    </submittedName>
</protein>
<evidence type="ECO:0000256" key="1">
    <source>
        <dbReference type="SAM" id="Phobius"/>
    </source>
</evidence>
<evidence type="ECO:0000313" key="3">
    <source>
        <dbReference type="EMBL" id="CAL6078601.1"/>
    </source>
</evidence>
<keyword evidence="1" id="KW-0812">Transmembrane</keyword>
<gene>
    <name evidence="3" type="ORF">HINF_LOCUS58982</name>
    <name evidence="2" type="ORF">HINF_LOCUS8566</name>
</gene>
<evidence type="ECO:0000313" key="4">
    <source>
        <dbReference type="Proteomes" id="UP001642409"/>
    </source>
</evidence>
<feature type="transmembrane region" description="Helical" evidence="1">
    <location>
        <begin position="54"/>
        <end position="77"/>
    </location>
</feature>
<dbReference type="AlphaFoldDB" id="A0AA86TLI2"/>
<sequence>MCISYMTLHAYSCPAFTLHPHYSHTLGINPHTFQTPDLLNAKNSLGSIPQPIKVYPTFGTVSSIVFCCISFVSIFLFHNIVSEQIFLNFIKLELQFWKLFLTILKWSNIQSLM</sequence>
<keyword evidence="4" id="KW-1185">Reference proteome</keyword>
<comment type="caution">
    <text evidence="2">The sequence shown here is derived from an EMBL/GenBank/DDBJ whole genome shotgun (WGS) entry which is preliminary data.</text>
</comment>
<accession>A0AA86TLI2</accession>
<dbReference type="EMBL" id="CAXDID020000335">
    <property type="protein sequence ID" value="CAL6078601.1"/>
    <property type="molecule type" value="Genomic_DNA"/>
</dbReference>
<evidence type="ECO:0000313" key="2">
    <source>
        <dbReference type="EMBL" id="CAI9920921.1"/>
    </source>
</evidence>
<keyword evidence="1" id="KW-0472">Membrane</keyword>
<dbReference type="Proteomes" id="UP001642409">
    <property type="component" value="Unassembled WGS sequence"/>
</dbReference>